<protein>
    <recommendedName>
        <fullName evidence="2">non-specific serine/threonine protein kinase</fullName>
        <ecNumber evidence="2">2.7.11.1</ecNumber>
    </recommendedName>
</protein>
<dbReference type="EC" id="2.7.11.1" evidence="2"/>
<evidence type="ECO:0000259" key="10">
    <source>
        <dbReference type="PROSITE" id="PS50011"/>
    </source>
</evidence>
<keyword evidence="5" id="KW-0547">Nucleotide-binding</keyword>
<reference evidence="11" key="3">
    <citation type="submission" date="2025-09" db="UniProtKB">
        <authorList>
            <consortium name="Ensembl"/>
        </authorList>
    </citation>
    <scope>IDENTIFICATION</scope>
</reference>
<comment type="similarity">
    <text evidence="1">Belongs to the protein kinase superfamily. CAMK Ser/Thr protein kinase family. PIM subfamily.</text>
</comment>
<dbReference type="PANTHER" id="PTHR22984:SF11">
    <property type="entry name" value="AURORA KINASE-RELATED"/>
    <property type="match status" value="1"/>
</dbReference>
<evidence type="ECO:0000256" key="2">
    <source>
        <dbReference type="ARBA" id="ARBA00012513"/>
    </source>
</evidence>
<evidence type="ECO:0000256" key="4">
    <source>
        <dbReference type="ARBA" id="ARBA00022679"/>
    </source>
</evidence>
<evidence type="ECO:0000256" key="1">
    <source>
        <dbReference type="ARBA" id="ARBA00005505"/>
    </source>
</evidence>
<evidence type="ECO:0000256" key="6">
    <source>
        <dbReference type="ARBA" id="ARBA00022777"/>
    </source>
</evidence>
<keyword evidence="3" id="KW-0723">Serine/threonine-protein kinase</keyword>
<evidence type="ECO:0000313" key="12">
    <source>
        <dbReference type="Proteomes" id="UP000694397"/>
    </source>
</evidence>
<reference evidence="11" key="2">
    <citation type="submission" date="2025-08" db="UniProtKB">
        <authorList>
            <consortium name="Ensembl"/>
        </authorList>
    </citation>
    <scope>IDENTIFICATION</scope>
</reference>
<dbReference type="Gene3D" id="3.30.200.20">
    <property type="entry name" value="Phosphorylase Kinase, domain 1"/>
    <property type="match status" value="1"/>
</dbReference>
<keyword evidence="4" id="KW-0808">Transferase</keyword>
<evidence type="ECO:0000256" key="7">
    <source>
        <dbReference type="ARBA" id="ARBA00022840"/>
    </source>
</evidence>
<dbReference type="Pfam" id="PF00069">
    <property type="entry name" value="Pkinase"/>
    <property type="match status" value="1"/>
</dbReference>
<keyword evidence="12" id="KW-1185">Reference proteome</keyword>
<comment type="catalytic activity">
    <reaction evidence="8">
        <text>L-threonyl-[protein] + ATP = O-phospho-L-threonyl-[protein] + ADP + H(+)</text>
        <dbReference type="Rhea" id="RHEA:46608"/>
        <dbReference type="Rhea" id="RHEA-COMP:11060"/>
        <dbReference type="Rhea" id="RHEA-COMP:11605"/>
        <dbReference type="ChEBI" id="CHEBI:15378"/>
        <dbReference type="ChEBI" id="CHEBI:30013"/>
        <dbReference type="ChEBI" id="CHEBI:30616"/>
        <dbReference type="ChEBI" id="CHEBI:61977"/>
        <dbReference type="ChEBI" id="CHEBI:456216"/>
        <dbReference type="EC" id="2.7.11.1"/>
    </reaction>
</comment>
<dbReference type="GO" id="GO:0005737">
    <property type="term" value="C:cytoplasm"/>
    <property type="evidence" value="ECO:0007669"/>
    <property type="project" value="TreeGrafter"/>
</dbReference>
<name>A0A8C9UWR1_SCLFO</name>
<reference evidence="11 12" key="1">
    <citation type="submission" date="2019-04" db="EMBL/GenBank/DDBJ databases">
        <authorList>
            <consortium name="Wellcome Sanger Institute Data Sharing"/>
        </authorList>
    </citation>
    <scope>NUCLEOTIDE SEQUENCE [LARGE SCALE GENOMIC DNA]</scope>
</reference>
<proteinExistence type="inferred from homology"/>
<dbReference type="AlphaFoldDB" id="A0A8C9UWR1"/>
<dbReference type="SMART" id="SM00220">
    <property type="entry name" value="S_TKc"/>
    <property type="match status" value="1"/>
</dbReference>
<dbReference type="OrthoDB" id="8596411at2759"/>
<dbReference type="Ensembl" id="ENSSFOT00015000766.2">
    <property type="protein sequence ID" value="ENSSFOP00015000738.2"/>
    <property type="gene ID" value="ENSSFOG00015000560.2"/>
</dbReference>
<dbReference type="GO" id="GO:0043066">
    <property type="term" value="P:negative regulation of apoptotic process"/>
    <property type="evidence" value="ECO:0007669"/>
    <property type="project" value="TreeGrafter"/>
</dbReference>
<keyword evidence="6" id="KW-0418">Kinase</keyword>
<dbReference type="PROSITE" id="PS50011">
    <property type="entry name" value="PROTEIN_KINASE_DOM"/>
    <property type="match status" value="1"/>
</dbReference>
<dbReference type="InterPro" id="IPR000719">
    <property type="entry name" value="Prot_kinase_dom"/>
</dbReference>
<dbReference type="GO" id="GO:0007346">
    <property type="term" value="P:regulation of mitotic cell cycle"/>
    <property type="evidence" value="ECO:0007669"/>
    <property type="project" value="TreeGrafter"/>
</dbReference>
<evidence type="ECO:0000256" key="3">
    <source>
        <dbReference type="ARBA" id="ARBA00022527"/>
    </source>
</evidence>
<accession>A0A8C9UWR1</accession>
<dbReference type="InterPro" id="IPR011009">
    <property type="entry name" value="Kinase-like_dom_sf"/>
</dbReference>
<dbReference type="PANTHER" id="PTHR22984">
    <property type="entry name" value="SERINE/THREONINE-PROTEIN KINASE PIM"/>
    <property type="match status" value="1"/>
</dbReference>
<dbReference type="InterPro" id="IPR008271">
    <property type="entry name" value="Ser/Thr_kinase_AS"/>
</dbReference>
<evidence type="ECO:0000256" key="8">
    <source>
        <dbReference type="ARBA" id="ARBA00047899"/>
    </source>
</evidence>
<evidence type="ECO:0000256" key="5">
    <source>
        <dbReference type="ARBA" id="ARBA00022741"/>
    </source>
</evidence>
<organism evidence="11 12">
    <name type="scientific">Scleropages formosus</name>
    <name type="common">Asian bonytongue</name>
    <name type="synonym">Osteoglossum formosum</name>
    <dbReference type="NCBI Taxonomy" id="113540"/>
    <lineage>
        <taxon>Eukaryota</taxon>
        <taxon>Metazoa</taxon>
        <taxon>Chordata</taxon>
        <taxon>Craniata</taxon>
        <taxon>Vertebrata</taxon>
        <taxon>Euteleostomi</taxon>
        <taxon>Actinopterygii</taxon>
        <taxon>Neopterygii</taxon>
        <taxon>Teleostei</taxon>
        <taxon>Osteoglossocephala</taxon>
        <taxon>Osteoglossomorpha</taxon>
        <taxon>Osteoglossiformes</taxon>
        <taxon>Osteoglossidae</taxon>
        <taxon>Scleropages</taxon>
    </lineage>
</organism>
<evidence type="ECO:0000256" key="9">
    <source>
        <dbReference type="ARBA" id="ARBA00048679"/>
    </source>
</evidence>
<dbReference type="GO" id="GO:0004674">
    <property type="term" value="F:protein serine/threonine kinase activity"/>
    <property type="evidence" value="ECO:0007669"/>
    <property type="project" value="UniProtKB-KW"/>
</dbReference>
<feature type="domain" description="Protein kinase" evidence="10">
    <location>
        <begin position="1"/>
        <end position="190"/>
    </location>
</feature>
<dbReference type="Proteomes" id="UP000694397">
    <property type="component" value="Chromosome 13"/>
</dbReference>
<dbReference type="GeneTree" id="ENSGT00950000182996"/>
<dbReference type="PROSITE" id="PS00108">
    <property type="entry name" value="PROTEIN_KINASE_ST"/>
    <property type="match status" value="1"/>
</dbReference>
<gene>
    <name evidence="11" type="primary">LOC108929684</name>
</gene>
<dbReference type="GO" id="GO:0005524">
    <property type="term" value="F:ATP binding"/>
    <property type="evidence" value="ECO:0007669"/>
    <property type="project" value="UniProtKB-KW"/>
</dbReference>
<dbReference type="SUPFAM" id="SSF56112">
    <property type="entry name" value="Protein kinase-like (PK-like)"/>
    <property type="match status" value="1"/>
</dbReference>
<comment type="catalytic activity">
    <reaction evidence="9">
        <text>L-seryl-[protein] + ATP = O-phospho-L-seryl-[protein] + ADP + H(+)</text>
        <dbReference type="Rhea" id="RHEA:17989"/>
        <dbReference type="Rhea" id="RHEA-COMP:9863"/>
        <dbReference type="Rhea" id="RHEA-COMP:11604"/>
        <dbReference type="ChEBI" id="CHEBI:15378"/>
        <dbReference type="ChEBI" id="CHEBI:29999"/>
        <dbReference type="ChEBI" id="CHEBI:30616"/>
        <dbReference type="ChEBI" id="CHEBI:83421"/>
        <dbReference type="ChEBI" id="CHEBI:456216"/>
        <dbReference type="EC" id="2.7.11.1"/>
    </reaction>
</comment>
<keyword evidence="7" id="KW-0067">ATP-binding</keyword>
<evidence type="ECO:0000313" key="11">
    <source>
        <dbReference type="Ensembl" id="ENSSFOP00015000738.2"/>
    </source>
</evidence>
<dbReference type="InterPro" id="IPR051138">
    <property type="entry name" value="PIM_Ser/Thr_kinase"/>
</dbReference>
<dbReference type="Gene3D" id="1.10.510.10">
    <property type="entry name" value="Transferase(Phosphotransferase) domain 1"/>
    <property type="match status" value="1"/>
</dbReference>
<sequence length="190" mass="21316">MDMEQLIPLEVALMKRVNSVPVSPHIVQLIDWFDGPIEYAMVLERPHPCQDLREFCESQGGKLTENQSRSVILQVVEALRTCLNRGVLHRDLKLSNLLIQTDTLQVKLIDFGCGAFLKDAPYEDLAGARLCLPPEVFLHKLYLAVPATVWSVGVTVFRLVCGFMPFRTEEAIIGVHLYFPNRVSAGNLLG</sequence>